<accession>A0A1C3RDQ3</accession>
<reference evidence="1 2" key="1">
    <citation type="submission" date="2016-07" db="EMBL/GenBank/DDBJ databases">
        <authorList>
            <person name="Lefevre C.T."/>
        </authorList>
    </citation>
    <scope>NUCLEOTIDE SEQUENCE [LARGE SCALE GENOMIC DNA]</scope>
    <source>
        <strain evidence="1">PR1</strain>
    </source>
</reference>
<gene>
    <name evidence="1" type="ORF">MTBPR1_100064</name>
</gene>
<dbReference type="EMBL" id="FLYE01000002">
    <property type="protein sequence ID" value="SCA55423.1"/>
    <property type="molecule type" value="Genomic_DNA"/>
</dbReference>
<evidence type="ECO:0000313" key="2">
    <source>
        <dbReference type="Proteomes" id="UP000231658"/>
    </source>
</evidence>
<proteinExistence type="predicted"/>
<organism evidence="1 2">
    <name type="scientific">Candidatus Terasakiella magnetica</name>
    <dbReference type="NCBI Taxonomy" id="1867952"/>
    <lineage>
        <taxon>Bacteria</taxon>
        <taxon>Pseudomonadati</taxon>
        <taxon>Pseudomonadota</taxon>
        <taxon>Alphaproteobacteria</taxon>
        <taxon>Rhodospirillales</taxon>
        <taxon>Terasakiellaceae</taxon>
        <taxon>Terasakiella</taxon>
    </lineage>
</organism>
<dbReference type="AlphaFoldDB" id="A0A1C3RDQ3"/>
<sequence>MIWRNRHDFEDDVSQLRENMDAAFANTRESLSAYKLEVAKSYASIAYMKDVERRLTGHLVRIENKLDQTGRRKSDG</sequence>
<keyword evidence="2" id="KW-1185">Reference proteome</keyword>
<protein>
    <submittedName>
        <fullName evidence="1">Uncharacterized protein</fullName>
    </submittedName>
</protein>
<evidence type="ECO:0000313" key="1">
    <source>
        <dbReference type="EMBL" id="SCA55423.1"/>
    </source>
</evidence>
<name>A0A1C3RDQ3_9PROT</name>
<dbReference type="Proteomes" id="UP000231658">
    <property type="component" value="Unassembled WGS sequence"/>
</dbReference>
<dbReference type="STRING" id="1867952.MTBPR1_100064"/>